<proteinExistence type="predicted"/>
<protein>
    <recommendedName>
        <fullName evidence="2">Type I-B CRISPR-associated protein Cas8b1/Cst1</fullName>
    </recommendedName>
</protein>
<reference evidence="1" key="1">
    <citation type="submission" date="2019-03" db="EMBL/GenBank/DDBJ databases">
        <title>Single cell metagenomics reveals metabolic interactions within the superorganism composed of flagellate Streblomastix strix and complex community of Bacteroidetes bacteria on its surface.</title>
        <authorList>
            <person name="Treitli S.C."/>
            <person name="Kolisko M."/>
            <person name="Husnik F."/>
            <person name="Keeling P."/>
            <person name="Hampl V."/>
        </authorList>
    </citation>
    <scope>NUCLEOTIDE SEQUENCE</scope>
    <source>
        <strain evidence="1">STM</strain>
    </source>
</reference>
<dbReference type="EMBL" id="SNRY01000024">
    <property type="protein sequence ID" value="KAA6350677.1"/>
    <property type="molecule type" value="Genomic_DNA"/>
</dbReference>
<evidence type="ECO:0000313" key="1">
    <source>
        <dbReference type="EMBL" id="KAA6350677.1"/>
    </source>
</evidence>
<gene>
    <name evidence="1" type="ORF">EZS27_001905</name>
</gene>
<comment type="caution">
    <text evidence="1">The sequence shown here is derived from an EMBL/GenBank/DDBJ whole genome shotgun (WGS) entry which is preliminary data.</text>
</comment>
<evidence type="ECO:0008006" key="2">
    <source>
        <dbReference type="Google" id="ProtNLM"/>
    </source>
</evidence>
<sequence length="473" mass="54509">MKQIQNVNKEWLITSIGDPFADIGGYVIKELEERFPDKDILELIEYVTKIYVDKWKAKLNPFFLNSKITQPAFDAKKKVEETMRYFQSLIDETDCKGTGICRITGQQTKLFVAGRDNSILSGSGTFVNFHHTFEGGIMVSKEALIRFHFLPFGCMYLQGKIALIHSYNEYYTEYFARSNCKLNLAAIGQNTSTGVLQSECKSPGTALFRFIDVATIDYKRKGGNKKGGSLTLYHFSNFGASPEVTVYSVPNQLFKFYHFTQGPEVKADWNSFIAGYYVSGEYKSAKYNEETNHIDFEKKGAITTIPESDYKNWTNIVYNKLLNGQSILNDMLNRSKKNKFNFLIVKTYQIHLRNMKKETISKIEEMTEFIFSANKDEAGIEKAIKKLNNARNPYLLRRFIIKDIIVKNYNEENPNTIITVEEYANYLFPDTSLWREIRDVLLIAIYQKLHARGLKINSDLGLNDEEENDNITE</sequence>
<accession>A0A5J4SXG7</accession>
<dbReference type="AlphaFoldDB" id="A0A5J4SXG7"/>
<name>A0A5J4SXG7_9ZZZZ</name>
<organism evidence="1">
    <name type="scientific">termite gut metagenome</name>
    <dbReference type="NCBI Taxonomy" id="433724"/>
    <lineage>
        <taxon>unclassified sequences</taxon>
        <taxon>metagenomes</taxon>
        <taxon>organismal metagenomes</taxon>
    </lineage>
</organism>